<dbReference type="RefSeq" id="WP_049218720.1">
    <property type="nucleotide sequence ID" value="NZ_CABGUH010000026.1"/>
</dbReference>
<accession>A0A2N8PX60</accession>
<dbReference type="AlphaFoldDB" id="A0A2N8PX60"/>
<proteinExistence type="predicted"/>
<reference evidence="1 2" key="1">
    <citation type="submission" date="2017-10" db="EMBL/GenBank/DDBJ databases">
        <title>FDA dAtabase for Regulatory Grade micrObial Sequences (FDA-ARGOS): Supporting development and validation of Infectious Disease Dx tests.</title>
        <authorList>
            <person name="Campos J."/>
            <person name="Goldberg B."/>
            <person name="Tallon L.J."/>
            <person name="Sadzewicz L."/>
            <person name="Sengamalay N."/>
            <person name="Ott S."/>
            <person name="Godinez A."/>
            <person name="Nagaraj S."/>
            <person name="Vyas G."/>
            <person name="Aluvathingal J."/>
            <person name="Nadendla S."/>
            <person name="Geyer C."/>
            <person name="Nandy P."/>
            <person name="Hobson J."/>
            <person name="Sichtig H."/>
        </authorList>
    </citation>
    <scope>NUCLEOTIDE SEQUENCE [LARGE SCALE GENOMIC DNA]</scope>
    <source>
        <strain evidence="1 2">FDAARGOS_185</strain>
    </source>
</reference>
<sequence length="174" mass="20405">MTEFFIQEKQLSSTTRTIVKDNKGVPLYLMVGHWGRKGNVLSLYAMDGQIVAYIKQASVIFGRKFEIYYDHTKVGVLHKIFHWPGDFYYIQQLHWAVYGDIYNHKYKINHFNQPIMTMDKATLLTGDYYVLDVTDPADAPVCICVAAIMDYWLYNRNRKKEQETVLEVTFPQNC</sequence>
<dbReference type="Pfam" id="PF04525">
    <property type="entry name" value="LOR"/>
    <property type="match status" value="1"/>
</dbReference>
<dbReference type="InterPro" id="IPR025659">
    <property type="entry name" value="Tubby-like_C"/>
</dbReference>
<name>A0A2N8PX60_ENTAV</name>
<dbReference type="Proteomes" id="UP000316316">
    <property type="component" value="Unassembled WGS sequence"/>
</dbReference>
<evidence type="ECO:0000313" key="1">
    <source>
        <dbReference type="EMBL" id="TRZ33445.1"/>
    </source>
</evidence>
<organism evidence="1 2">
    <name type="scientific">Enterococcus avium</name>
    <name type="common">Streptococcus avium</name>
    <dbReference type="NCBI Taxonomy" id="33945"/>
    <lineage>
        <taxon>Bacteria</taxon>
        <taxon>Bacillati</taxon>
        <taxon>Bacillota</taxon>
        <taxon>Bacilli</taxon>
        <taxon>Lactobacillales</taxon>
        <taxon>Enterococcaceae</taxon>
        <taxon>Enterococcus</taxon>
    </lineage>
</organism>
<dbReference type="InterPro" id="IPR007612">
    <property type="entry name" value="LOR"/>
</dbReference>
<dbReference type="EMBL" id="PDXQ01000001">
    <property type="protein sequence ID" value="TRZ33445.1"/>
    <property type="molecule type" value="Genomic_DNA"/>
</dbReference>
<comment type="caution">
    <text evidence="1">The sequence shown here is derived from an EMBL/GenBank/DDBJ whole genome shotgun (WGS) entry which is preliminary data.</text>
</comment>
<dbReference type="GeneID" id="69568591"/>
<gene>
    <name evidence="1" type="ORF">AUF17_04875</name>
</gene>
<evidence type="ECO:0000313" key="2">
    <source>
        <dbReference type="Proteomes" id="UP000316316"/>
    </source>
</evidence>
<dbReference type="SUPFAM" id="SSF54518">
    <property type="entry name" value="Tubby C-terminal domain-like"/>
    <property type="match status" value="1"/>
</dbReference>
<protein>
    <submittedName>
        <fullName evidence="1">Uncharacterized protein</fullName>
    </submittedName>
</protein>